<dbReference type="Gene3D" id="2.60.40.380">
    <property type="entry name" value="Purple acid phosphatase-like, N-terminal"/>
    <property type="match status" value="1"/>
</dbReference>
<feature type="domain" description="Purple acid phosphatase N-terminal" evidence="3">
    <location>
        <begin position="48"/>
        <end position="141"/>
    </location>
</feature>
<dbReference type="PROSITE" id="PS51318">
    <property type="entry name" value="TAT"/>
    <property type="match status" value="1"/>
</dbReference>
<evidence type="ECO:0000256" key="1">
    <source>
        <dbReference type="ARBA" id="ARBA00022729"/>
    </source>
</evidence>
<comment type="caution">
    <text evidence="4">The sequence shown here is derived from an EMBL/GenBank/DDBJ whole genome shotgun (WGS) entry which is preliminary data.</text>
</comment>
<dbReference type="RefSeq" id="WP_127829525.1">
    <property type="nucleotide sequence ID" value="NZ_RZYA01000008.1"/>
</dbReference>
<evidence type="ECO:0000259" key="2">
    <source>
        <dbReference type="Pfam" id="PF00149"/>
    </source>
</evidence>
<keyword evidence="5" id="KW-1185">Reference proteome</keyword>
<keyword evidence="1" id="KW-0732">Signal</keyword>
<dbReference type="Pfam" id="PF16656">
    <property type="entry name" value="Pur_ac_phosph_N"/>
    <property type="match status" value="1"/>
</dbReference>
<reference evidence="4 5" key="1">
    <citation type="submission" date="2019-01" db="EMBL/GenBank/DDBJ databases">
        <title>Genome sequences of Streptomyces and Rhizobium isolates collected from root and soil.</title>
        <authorList>
            <person name="Chhettri S."/>
            <person name="Sevigny J.L."/>
            <person name="Sen A."/>
            <person name="Ennis N."/>
            <person name="Tisa L."/>
        </authorList>
    </citation>
    <scope>NUCLEOTIDE SEQUENCE [LARGE SCALE GENOMIC DNA]</scope>
    <source>
        <strain evidence="4 5">San01</strain>
    </source>
</reference>
<organism evidence="4 5">
    <name type="scientific">Streptomyces antnestii</name>
    <dbReference type="NCBI Taxonomy" id="2494256"/>
    <lineage>
        <taxon>Bacteria</taxon>
        <taxon>Bacillati</taxon>
        <taxon>Actinomycetota</taxon>
        <taxon>Actinomycetes</taxon>
        <taxon>Kitasatosporales</taxon>
        <taxon>Streptomycetaceae</taxon>
        <taxon>Streptomyces</taxon>
    </lineage>
</organism>
<dbReference type="InterPro" id="IPR029052">
    <property type="entry name" value="Metallo-depent_PP-like"/>
</dbReference>
<dbReference type="InterPro" id="IPR004843">
    <property type="entry name" value="Calcineurin-like_PHP"/>
</dbReference>
<evidence type="ECO:0000259" key="3">
    <source>
        <dbReference type="Pfam" id="PF16656"/>
    </source>
</evidence>
<dbReference type="InterPro" id="IPR015914">
    <property type="entry name" value="PAPs_N"/>
</dbReference>
<dbReference type="SUPFAM" id="SSF49363">
    <property type="entry name" value="Purple acid phosphatase, N-terminal domain"/>
    <property type="match status" value="1"/>
</dbReference>
<dbReference type="AlphaFoldDB" id="A0A437PLS4"/>
<proteinExistence type="predicted"/>
<sequence length="500" mass="53625">MRNASCANQFRERSVDRRTLIKGATAAAAAVSAPALWQQPAQAGTAGPEQLHLQFGADAASQMAVSWTTPASVSNPQLRLGTPTHGYGSTVQAVTRTYVDHSTGIEVYTHHVPLDHLLPSQDYVYEVFHDGASPVTGSFTTGPRGRAPFRFTSFGDQGTGDPAYAVSSPFGAYVVDQVEAKQPLLHLLNGDLAYSDVQRNPAAAWNAFFNNNMRSARNRPWMPAAGNHENETGNGPQGFASYLTRFWLPGNGSTDFAGNWYAFTVGSVRFVILQNDDVCYQDAGNFYVRGYSGGAQRQWLQQTLARARSDKSIDWVVVCMHQLLMSSATGNGSDLGIRQEFGPLFDQYGVDLVLAGHDHDYERTHPVRGIDRDSATLRPHVVATATDVVDTSKGTVHLVLGGGGTDAPTNAYAGGTDGAPPVAKVITGRSATSFATETATWSAVRDPAWPYGFAMVDVDPGTVPGGPTNLKVTYYHTAAGSSLAPQPFESFTLTRPRSDS</sequence>
<dbReference type="OrthoDB" id="9804511at2"/>
<dbReference type="PANTHER" id="PTHR22953:SF153">
    <property type="entry name" value="PURPLE ACID PHOSPHATASE"/>
    <property type="match status" value="1"/>
</dbReference>
<dbReference type="InterPro" id="IPR008963">
    <property type="entry name" value="Purple_acid_Pase-like_N"/>
</dbReference>
<evidence type="ECO:0000313" key="4">
    <source>
        <dbReference type="EMBL" id="RVU23242.1"/>
    </source>
</evidence>
<dbReference type="NCBIfam" id="TIGR01409">
    <property type="entry name" value="TAT_signal_seq"/>
    <property type="match status" value="1"/>
</dbReference>
<gene>
    <name evidence="4" type="ORF">EOT10_19740</name>
</gene>
<evidence type="ECO:0000313" key="5">
    <source>
        <dbReference type="Proteomes" id="UP000283128"/>
    </source>
</evidence>
<dbReference type="GO" id="GO:0003993">
    <property type="term" value="F:acid phosphatase activity"/>
    <property type="evidence" value="ECO:0007669"/>
    <property type="project" value="InterPro"/>
</dbReference>
<dbReference type="SUPFAM" id="SSF56300">
    <property type="entry name" value="Metallo-dependent phosphatases"/>
    <property type="match status" value="1"/>
</dbReference>
<dbReference type="PANTHER" id="PTHR22953">
    <property type="entry name" value="ACID PHOSPHATASE RELATED"/>
    <property type="match status" value="1"/>
</dbReference>
<dbReference type="InterPro" id="IPR019546">
    <property type="entry name" value="TAT_signal_bac_arc"/>
</dbReference>
<feature type="domain" description="Calcineurin-like phosphoesterase" evidence="2">
    <location>
        <begin position="175"/>
        <end position="361"/>
    </location>
</feature>
<protein>
    <submittedName>
        <fullName evidence="4">Metallophosphoesterase family protein</fullName>
    </submittedName>
</protein>
<dbReference type="GO" id="GO:0046872">
    <property type="term" value="F:metal ion binding"/>
    <property type="evidence" value="ECO:0007669"/>
    <property type="project" value="InterPro"/>
</dbReference>
<accession>A0A437PLS4</accession>
<name>A0A437PLS4_9ACTN</name>
<dbReference type="EMBL" id="RZYA01000008">
    <property type="protein sequence ID" value="RVU23242.1"/>
    <property type="molecule type" value="Genomic_DNA"/>
</dbReference>
<dbReference type="InterPro" id="IPR039331">
    <property type="entry name" value="PAPs-like"/>
</dbReference>
<dbReference type="Pfam" id="PF00149">
    <property type="entry name" value="Metallophos"/>
    <property type="match status" value="1"/>
</dbReference>
<dbReference type="Gene3D" id="3.60.21.10">
    <property type="match status" value="1"/>
</dbReference>
<dbReference type="Proteomes" id="UP000283128">
    <property type="component" value="Unassembled WGS sequence"/>
</dbReference>
<dbReference type="InterPro" id="IPR006311">
    <property type="entry name" value="TAT_signal"/>
</dbReference>